<sequence>MNFPQIDARGRSCPEPVLLTKKAVEKSPNGVVVIVDNPTARDNVTRFGKNGGYNVDIKQDGPDYILTLSR</sequence>
<dbReference type="Proteomes" id="UP000662904">
    <property type="component" value="Chromosome"/>
</dbReference>
<gene>
    <name evidence="2" type="primary">tusA_1</name>
    <name evidence="2" type="ORF">H0A61_00669</name>
</gene>
<dbReference type="InterPro" id="IPR001455">
    <property type="entry name" value="TusA-like"/>
</dbReference>
<dbReference type="EC" id="2.8.1.-" evidence="2"/>
<dbReference type="PROSITE" id="PS01148">
    <property type="entry name" value="UPF0033"/>
    <property type="match status" value="1"/>
</dbReference>
<dbReference type="KEGG" id="kme:H0A61_00669"/>
<evidence type="ECO:0000313" key="3">
    <source>
        <dbReference type="Proteomes" id="UP000662904"/>
    </source>
</evidence>
<evidence type="ECO:0000259" key="1">
    <source>
        <dbReference type="PROSITE" id="PS01148"/>
    </source>
</evidence>
<dbReference type="Pfam" id="PF01206">
    <property type="entry name" value="TusA"/>
    <property type="match status" value="1"/>
</dbReference>
<feature type="domain" description="UPF0033" evidence="1">
    <location>
        <begin position="6"/>
        <end position="30"/>
    </location>
</feature>
<name>A0A8A0RLK8_9FIRM</name>
<proteinExistence type="predicted"/>
<dbReference type="InterPro" id="IPR036868">
    <property type="entry name" value="TusA-like_sf"/>
</dbReference>
<dbReference type="EMBL" id="CP059066">
    <property type="protein sequence ID" value="QSQ08347.1"/>
    <property type="molecule type" value="Genomic_DNA"/>
</dbReference>
<accession>A0A8A0RLK8</accession>
<dbReference type="SUPFAM" id="SSF64307">
    <property type="entry name" value="SirA-like"/>
    <property type="match status" value="1"/>
</dbReference>
<keyword evidence="2" id="KW-0808">Transferase</keyword>
<dbReference type="Gene3D" id="3.30.110.40">
    <property type="entry name" value="TusA-like domain"/>
    <property type="match status" value="1"/>
</dbReference>
<protein>
    <submittedName>
        <fullName evidence="2">Sulfurtransferase TusA</fullName>
        <ecNumber evidence="2">2.8.1.-</ecNumber>
    </submittedName>
</protein>
<organism evidence="2 3">
    <name type="scientific">Koleobacter methoxysyntrophicus</name>
    <dbReference type="NCBI Taxonomy" id="2751313"/>
    <lineage>
        <taxon>Bacteria</taxon>
        <taxon>Bacillati</taxon>
        <taxon>Bacillota</taxon>
        <taxon>Clostridia</taxon>
        <taxon>Koleobacterales</taxon>
        <taxon>Koleobacteraceae</taxon>
        <taxon>Koleobacter</taxon>
    </lineage>
</organism>
<reference evidence="2" key="1">
    <citation type="submission" date="2020-07" db="EMBL/GenBank/DDBJ databases">
        <title>Koleobacter methoxysyntrophicus gen. nov., sp. nov., a novel anaerobic bacterium isolated from deep subsurface oil field and proposal of Koleobacterales ord. nov. in the phylum Firmicutes.</title>
        <authorList>
            <person name="Sakamoto S."/>
            <person name="Tamaki H."/>
        </authorList>
    </citation>
    <scope>NUCLEOTIDE SEQUENCE</scope>
    <source>
        <strain evidence="2">NRmbB1</strain>
    </source>
</reference>
<keyword evidence="3" id="KW-1185">Reference proteome</keyword>
<dbReference type="AlphaFoldDB" id="A0A8A0RLK8"/>
<dbReference type="GO" id="GO:0016740">
    <property type="term" value="F:transferase activity"/>
    <property type="evidence" value="ECO:0007669"/>
    <property type="project" value="UniProtKB-KW"/>
</dbReference>
<dbReference type="RefSeq" id="WP_206708562.1">
    <property type="nucleotide sequence ID" value="NZ_CP059066.1"/>
</dbReference>
<dbReference type="CDD" id="cd03421">
    <property type="entry name" value="SirA_like_N"/>
    <property type="match status" value="1"/>
</dbReference>
<evidence type="ECO:0000313" key="2">
    <source>
        <dbReference type="EMBL" id="QSQ08347.1"/>
    </source>
</evidence>